<evidence type="ECO:0000313" key="2">
    <source>
        <dbReference type="Proteomes" id="UP000693946"/>
    </source>
</evidence>
<sequence>MNCFKVTESRCAVKSSAAPPGPGRIWTLIHWPGVAAQDVFTEKFCQFPPSVDAQRHHSARGLPLSSFESTSAESLCNNEFDTAVVSRFLCCIVMSVIVVSGTVEFAAARIKPENNGVFLTDQSNKSTMAHHLRDK</sequence>
<reference evidence="1 2" key="1">
    <citation type="journal article" date="2021" name="Sci. Rep.">
        <title>Chromosome anchoring in Senegalese sole (Solea senegalensis) reveals sex-associated markers and genome rearrangements in flatfish.</title>
        <authorList>
            <person name="Guerrero-Cozar I."/>
            <person name="Gomez-Garrido J."/>
            <person name="Berbel C."/>
            <person name="Martinez-Blanch J.F."/>
            <person name="Alioto T."/>
            <person name="Claros M.G."/>
            <person name="Gagnaire P.A."/>
            <person name="Manchado M."/>
        </authorList>
    </citation>
    <scope>NUCLEOTIDE SEQUENCE [LARGE SCALE GENOMIC DNA]</scope>
    <source>
        <strain evidence="1">Sse05_10M</strain>
    </source>
</reference>
<keyword evidence="2" id="KW-1185">Reference proteome</keyword>
<gene>
    <name evidence="1" type="ORF">JOB18_006462</name>
</gene>
<comment type="caution">
    <text evidence="1">The sequence shown here is derived from an EMBL/GenBank/DDBJ whole genome shotgun (WGS) entry which is preliminary data.</text>
</comment>
<organism evidence="1 2">
    <name type="scientific">Solea senegalensis</name>
    <name type="common">Senegalese sole</name>
    <dbReference type="NCBI Taxonomy" id="28829"/>
    <lineage>
        <taxon>Eukaryota</taxon>
        <taxon>Metazoa</taxon>
        <taxon>Chordata</taxon>
        <taxon>Craniata</taxon>
        <taxon>Vertebrata</taxon>
        <taxon>Euteleostomi</taxon>
        <taxon>Actinopterygii</taxon>
        <taxon>Neopterygii</taxon>
        <taxon>Teleostei</taxon>
        <taxon>Neoteleostei</taxon>
        <taxon>Acanthomorphata</taxon>
        <taxon>Carangaria</taxon>
        <taxon>Pleuronectiformes</taxon>
        <taxon>Pleuronectoidei</taxon>
        <taxon>Soleidae</taxon>
        <taxon>Solea</taxon>
    </lineage>
</organism>
<dbReference type="AlphaFoldDB" id="A0AAV6SJY6"/>
<dbReference type="Proteomes" id="UP000693946">
    <property type="component" value="Linkage Group LG12"/>
</dbReference>
<name>A0AAV6SJY6_SOLSE</name>
<accession>A0AAV6SJY6</accession>
<evidence type="ECO:0000313" key="1">
    <source>
        <dbReference type="EMBL" id="KAG7517385.1"/>
    </source>
</evidence>
<proteinExistence type="predicted"/>
<protein>
    <submittedName>
        <fullName evidence="1">Uncharacterized protein</fullName>
    </submittedName>
</protein>
<dbReference type="EMBL" id="JAGKHQ010000004">
    <property type="protein sequence ID" value="KAG7517385.1"/>
    <property type="molecule type" value="Genomic_DNA"/>
</dbReference>